<evidence type="ECO:0000313" key="2">
    <source>
        <dbReference type="Proteomes" id="UP000644610"/>
    </source>
</evidence>
<accession>A0A8J3XLC1</accession>
<proteinExistence type="predicted"/>
<keyword evidence="2" id="KW-1185">Reference proteome</keyword>
<gene>
    <name evidence="1" type="ORF">Psi02_04400</name>
</gene>
<name>A0A8J3XLC1_9ACTN</name>
<organism evidence="1 2">
    <name type="scientific">Planotetraspora silvatica</name>
    <dbReference type="NCBI Taxonomy" id="234614"/>
    <lineage>
        <taxon>Bacteria</taxon>
        <taxon>Bacillati</taxon>
        <taxon>Actinomycetota</taxon>
        <taxon>Actinomycetes</taxon>
        <taxon>Streptosporangiales</taxon>
        <taxon>Streptosporangiaceae</taxon>
        <taxon>Planotetraspora</taxon>
    </lineage>
</organism>
<dbReference type="AlphaFoldDB" id="A0A8J3XLC1"/>
<dbReference type="EMBL" id="BOOQ01000002">
    <property type="protein sequence ID" value="GII44016.1"/>
    <property type="molecule type" value="Genomic_DNA"/>
</dbReference>
<protein>
    <submittedName>
        <fullName evidence="1">Uncharacterized protein</fullName>
    </submittedName>
</protein>
<evidence type="ECO:0000313" key="1">
    <source>
        <dbReference type="EMBL" id="GII44016.1"/>
    </source>
</evidence>
<sequence length="95" mass="9835">MELVELIGGYPVVAYVAGRSQAVSVCHPHSASTYRVDTSAFVAPLIQMTSQTLPMGDDGMTAGAVGAPDIHDHPIATWAQDCGSAAEVARPLKAV</sequence>
<comment type="caution">
    <text evidence="1">The sequence shown here is derived from an EMBL/GenBank/DDBJ whole genome shotgun (WGS) entry which is preliminary data.</text>
</comment>
<reference evidence="1" key="1">
    <citation type="submission" date="2021-01" db="EMBL/GenBank/DDBJ databases">
        <title>Whole genome shotgun sequence of Planotetraspora silvatica NBRC 100141.</title>
        <authorList>
            <person name="Komaki H."/>
            <person name="Tamura T."/>
        </authorList>
    </citation>
    <scope>NUCLEOTIDE SEQUENCE</scope>
    <source>
        <strain evidence="1">NBRC 100141</strain>
    </source>
</reference>
<dbReference type="Proteomes" id="UP000644610">
    <property type="component" value="Unassembled WGS sequence"/>
</dbReference>